<proteinExistence type="predicted"/>
<organism evidence="1 2">
    <name type="scientific">Puccinia graminis f. sp. tritici</name>
    <dbReference type="NCBI Taxonomy" id="56615"/>
    <lineage>
        <taxon>Eukaryota</taxon>
        <taxon>Fungi</taxon>
        <taxon>Dikarya</taxon>
        <taxon>Basidiomycota</taxon>
        <taxon>Pucciniomycotina</taxon>
        <taxon>Pucciniomycetes</taxon>
        <taxon>Pucciniales</taxon>
        <taxon>Pucciniaceae</taxon>
        <taxon>Puccinia</taxon>
    </lineage>
</organism>
<accession>A0A5B0RE88</accession>
<dbReference type="Proteomes" id="UP000325313">
    <property type="component" value="Unassembled WGS sequence"/>
</dbReference>
<comment type="caution">
    <text evidence="1">The sequence shown here is derived from an EMBL/GenBank/DDBJ whole genome shotgun (WGS) entry which is preliminary data.</text>
</comment>
<sequence>MMHRLGEVGNAPIPPYNPMYTENFVRNRQKIAAPGPYVGGPSMKPPTPPRMDLLASPEQQKKIDDILANYESGFSYQLTKEGQFIKLPKANCDPKHYCGMVDVFDEDGALLHKTGCCHWNWSILSFKANNAAELAITDTITGLLCGSGLKISYLKNKLRALLGNGPKR</sequence>
<dbReference type="EMBL" id="VDEP01000212">
    <property type="protein sequence ID" value="KAA1123074.1"/>
    <property type="molecule type" value="Genomic_DNA"/>
</dbReference>
<dbReference type="AlphaFoldDB" id="A0A5B0RE88"/>
<protein>
    <submittedName>
        <fullName evidence="1">Uncharacterized protein</fullName>
    </submittedName>
</protein>
<name>A0A5B0RE88_PUCGR</name>
<reference evidence="1 2" key="1">
    <citation type="submission" date="2019-05" db="EMBL/GenBank/DDBJ databases">
        <title>Emergence of the Ug99 lineage of the wheat stem rust pathogen through somatic hybridization.</title>
        <authorList>
            <person name="Li F."/>
            <person name="Upadhyaya N.M."/>
            <person name="Sperschneider J."/>
            <person name="Matny O."/>
            <person name="Nguyen-Phuc H."/>
            <person name="Mago R."/>
            <person name="Raley C."/>
            <person name="Miller M.E."/>
            <person name="Silverstein K.A.T."/>
            <person name="Henningsen E."/>
            <person name="Hirsch C.D."/>
            <person name="Visser B."/>
            <person name="Pretorius Z.A."/>
            <person name="Steffenson B.J."/>
            <person name="Schwessinger B."/>
            <person name="Dodds P.N."/>
            <person name="Figueroa M."/>
        </authorList>
    </citation>
    <scope>NUCLEOTIDE SEQUENCE [LARGE SCALE GENOMIC DNA]</scope>
    <source>
        <strain evidence="1 2">Ug99</strain>
    </source>
</reference>
<evidence type="ECO:0000313" key="2">
    <source>
        <dbReference type="Proteomes" id="UP000325313"/>
    </source>
</evidence>
<evidence type="ECO:0000313" key="1">
    <source>
        <dbReference type="EMBL" id="KAA1123074.1"/>
    </source>
</evidence>
<gene>
    <name evidence="1" type="ORF">PGTUg99_018331</name>
</gene>